<comment type="caution">
    <text evidence="2">The sequence shown here is derived from an EMBL/GenBank/DDBJ whole genome shotgun (WGS) entry which is preliminary data.</text>
</comment>
<sequence>MESDQITLFQSEILPEMIYNYYKIPADLKKAELHGVLLIIKNLQAIPLNVFAVIIIKIILNIQYVVIQENQKIVRQHLITLKLLNG</sequence>
<evidence type="ECO:0000313" key="2">
    <source>
        <dbReference type="EMBL" id="CAD8192242.1"/>
    </source>
</evidence>
<gene>
    <name evidence="2" type="ORF">POCTA_138.1.T1010189</name>
</gene>
<keyword evidence="1" id="KW-1133">Transmembrane helix</keyword>
<organism evidence="2 3">
    <name type="scientific">Paramecium octaurelia</name>
    <dbReference type="NCBI Taxonomy" id="43137"/>
    <lineage>
        <taxon>Eukaryota</taxon>
        <taxon>Sar</taxon>
        <taxon>Alveolata</taxon>
        <taxon>Ciliophora</taxon>
        <taxon>Intramacronucleata</taxon>
        <taxon>Oligohymenophorea</taxon>
        <taxon>Peniculida</taxon>
        <taxon>Parameciidae</taxon>
        <taxon>Paramecium</taxon>
    </lineage>
</organism>
<protein>
    <submittedName>
        <fullName evidence="2">Uncharacterized protein</fullName>
    </submittedName>
</protein>
<name>A0A8S1WSQ1_PAROT</name>
<accession>A0A8S1WSQ1</accession>
<reference evidence="2" key="1">
    <citation type="submission" date="2021-01" db="EMBL/GenBank/DDBJ databases">
        <authorList>
            <consortium name="Genoscope - CEA"/>
            <person name="William W."/>
        </authorList>
    </citation>
    <scope>NUCLEOTIDE SEQUENCE</scope>
</reference>
<evidence type="ECO:0000313" key="3">
    <source>
        <dbReference type="Proteomes" id="UP000683925"/>
    </source>
</evidence>
<dbReference type="EMBL" id="CAJJDP010000101">
    <property type="protein sequence ID" value="CAD8192242.1"/>
    <property type="molecule type" value="Genomic_DNA"/>
</dbReference>
<feature type="transmembrane region" description="Helical" evidence="1">
    <location>
        <begin position="46"/>
        <end position="67"/>
    </location>
</feature>
<dbReference type="AlphaFoldDB" id="A0A8S1WSQ1"/>
<evidence type="ECO:0000256" key="1">
    <source>
        <dbReference type="SAM" id="Phobius"/>
    </source>
</evidence>
<proteinExistence type="predicted"/>
<keyword evidence="1" id="KW-0472">Membrane</keyword>
<keyword evidence="3" id="KW-1185">Reference proteome</keyword>
<dbReference type="Proteomes" id="UP000683925">
    <property type="component" value="Unassembled WGS sequence"/>
</dbReference>
<keyword evidence="1" id="KW-0812">Transmembrane</keyword>